<dbReference type="Proteomes" id="UP001230649">
    <property type="component" value="Unassembled WGS sequence"/>
</dbReference>
<name>A0ACC2WF36_9TREE</name>
<evidence type="ECO:0000313" key="2">
    <source>
        <dbReference type="Proteomes" id="UP001230649"/>
    </source>
</evidence>
<proteinExistence type="predicted"/>
<gene>
    <name evidence="1" type="ORF">QFC20_003215</name>
</gene>
<accession>A0ACC2WF36</accession>
<reference evidence="1" key="1">
    <citation type="submission" date="2023-04" db="EMBL/GenBank/DDBJ databases">
        <title>Draft Genome sequencing of Naganishia species isolated from polar environments using Oxford Nanopore Technology.</title>
        <authorList>
            <person name="Leo P."/>
            <person name="Venkateswaran K."/>
        </authorList>
    </citation>
    <scope>NUCLEOTIDE SEQUENCE</scope>
    <source>
        <strain evidence="1">MNA-CCFEE 5262</strain>
    </source>
</reference>
<organism evidence="1 2">
    <name type="scientific">Naganishia adeliensis</name>
    <dbReference type="NCBI Taxonomy" id="92952"/>
    <lineage>
        <taxon>Eukaryota</taxon>
        <taxon>Fungi</taxon>
        <taxon>Dikarya</taxon>
        <taxon>Basidiomycota</taxon>
        <taxon>Agaricomycotina</taxon>
        <taxon>Tremellomycetes</taxon>
        <taxon>Filobasidiales</taxon>
        <taxon>Filobasidiaceae</taxon>
        <taxon>Naganishia</taxon>
    </lineage>
</organism>
<evidence type="ECO:0000313" key="1">
    <source>
        <dbReference type="EMBL" id="KAJ9109799.1"/>
    </source>
</evidence>
<protein>
    <submittedName>
        <fullName evidence="1">Uncharacterized protein</fullName>
    </submittedName>
</protein>
<comment type="caution">
    <text evidence="1">The sequence shown here is derived from an EMBL/GenBank/DDBJ whole genome shotgun (WGS) entry which is preliminary data.</text>
</comment>
<dbReference type="EMBL" id="JASBWS010000028">
    <property type="protein sequence ID" value="KAJ9109799.1"/>
    <property type="molecule type" value="Genomic_DNA"/>
</dbReference>
<keyword evidence="2" id="KW-1185">Reference proteome</keyword>
<sequence>MTSNSSSRSSYSEDDISLTVFAVRRSINTSDPSLMSRQLWPTCCVACRPVIKPCRPVPAIRSAQSGSPKAFRPRPFHNGVVLSDKDSSSKNAGSSSKVQPGLASKLFRRLLGGKPETEQPSTPGNPTNPEPSMISQVEHERLHVPLSLDMSSGLNAPFLKKAKHKTTTSLPAITSARMSRLAARRKSKRTSRSQTASQQSHSRTKQTAEGFDRKTDSQRKGDMPTASIDSAGEEDPSSTKNAISSTKWQKRSVTPQEAKDRFDNLVKEFEMQNGSGLRDVVVDDLDGITVPDAIVEDKKKPFRETCASGTLEAKKLHITGIVPDFEQPEVATLKRGLSRVLFNPTVHFLRDPHSLVYNFPPSIEKIPPRETFAAHRLPGYVTASQDKDLLNLTRQHELKYYGSTSTLTSALSQIYFLISGFRPVNTTGLSQAFVDERNDFTAGAKLPAMLWVRHMGDDLYAVDNDKRWDVEENVLSDLGRVMEKMVTSNEEEMSRFMTSSPESAVPESERQQREAYHYSKGGSLLMRSQLDCKDRRLPGKGTFDVKTRAALVIRHDRANYVENSAYDIHKLTGLKESFEKEFYDMTRSAFLKYSMQVRIGDMDGIFVAYHNTARIFGFQYISLAEMDSILHGSPEMGAQAFKFAVTLFETILDEATAIYPQQTFNLVIEAVNPSVNAYNKEKCLNIFVTPENPDERTPIVHFKLTVTNKLEGNTVDGPVEFEKFPKRRGRVTWTMDYELSKNRNTAAEIQRAQDQLQAARNKIKNMAALSLPAGKTKEDMEDLEKAKEATAKESPTGSVDDDKPIDPSQLEITPVPSRPAVVLKWKEPSEHILRMREMAQQSGRQYRRRMARAAGKRPVVYRDQK</sequence>